<evidence type="ECO:0000259" key="3">
    <source>
        <dbReference type="Pfam" id="PF10708"/>
    </source>
</evidence>
<keyword evidence="2" id="KW-0812">Transmembrane</keyword>
<feature type="compositionally biased region" description="Gly residues" evidence="1">
    <location>
        <begin position="119"/>
        <end position="145"/>
    </location>
</feature>
<feature type="compositionally biased region" description="Low complexity" evidence="1">
    <location>
        <begin position="37"/>
        <end position="57"/>
    </location>
</feature>
<feature type="compositionally biased region" description="Basic and acidic residues" evidence="1">
    <location>
        <begin position="24"/>
        <end position="36"/>
    </location>
</feature>
<evidence type="ECO:0000256" key="2">
    <source>
        <dbReference type="SAM" id="Phobius"/>
    </source>
</evidence>
<evidence type="ECO:0000313" key="5">
    <source>
        <dbReference type="Proteomes" id="UP000584670"/>
    </source>
</evidence>
<sequence length="336" mass="33450">MTQVTPPGWYPDPGQTSDGPATERWWDGRAWTDRTRPVGSAAAWGPPAPSPAAGAQPAYPPAYPVHPAPPPGGQRRGLRTGIAVAVAAAVLASIGVGVYALADGGDSDGGTSNSQQGPGNQGGPGGPGGQDGPFGDSGGSGGSGGQSPSPSPSPEGSEAPRIESGSVTDAISGISLPVPDGWYGQEISAGAAVTSEESYKCPGDTSQNCTKGGAYSAPARLLGTTGTTAEEVAKADIEENAQQSYGEGYGEITSHEVLASKAVTVAGQKGYLVRWKAVTSKGADGYVESLAFPSPADSGQIVVVRFGVDVGEKQSVIDEITEGIEVASGGGNGQDV</sequence>
<dbReference type="EMBL" id="JACMSF010000002">
    <property type="protein sequence ID" value="MBC2900430.1"/>
    <property type="molecule type" value="Genomic_DNA"/>
</dbReference>
<feature type="region of interest" description="Disordered" evidence="1">
    <location>
        <begin position="106"/>
        <end position="163"/>
    </location>
</feature>
<name>A0A7X1M9A4_9ACTN</name>
<reference evidence="4 5" key="1">
    <citation type="submission" date="2020-08" db="EMBL/GenBank/DDBJ databases">
        <title>Streptomyces sp. PSKA01 genome sequencing and assembly.</title>
        <authorList>
            <person name="Mandal S."/>
            <person name="Maiti P.K."/>
            <person name="Das P."/>
        </authorList>
    </citation>
    <scope>NUCLEOTIDE SEQUENCE [LARGE SCALE GENOMIC DNA]</scope>
    <source>
        <strain evidence="4 5">PSKA01</strain>
    </source>
</reference>
<keyword evidence="2" id="KW-0472">Membrane</keyword>
<dbReference type="AlphaFoldDB" id="A0A7X1M9A4"/>
<feature type="region of interest" description="Disordered" evidence="1">
    <location>
        <begin position="1"/>
        <end position="76"/>
    </location>
</feature>
<evidence type="ECO:0000313" key="4">
    <source>
        <dbReference type="EMBL" id="MBC2900430.1"/>
    </source>
</evidence>
<gene>
    <name evidence="4" type="ORF">H4N64_02200</name>
</gene>
<dbReference type="RefSeq" id="WP_186280343.1">
    <property type="nucleotide sequence ID" value="NZ_JACMSF010000002.1"/>
</dbReference>
<feature type="domain" description="DUF2510" evidence="3">
    <location>
        <begin position="7"/>
        <end position="44"/>
    </location>
</feature>
<proteinExistence type="predicted"/>
<feature type="compositionally biased region" description="Pro residues" evidence="1">
    <location>
        <begin position="58"/>
        <end position="72"/>
    </location>
</feature>
<comment type="caution">
    <text evidence="4">The sequence shown here is derived from an EMBL/GenBank/DDBJ whole genome shotgun (WGS) entry which is preliminary data.</text>
</comment>
<dbReference type="InterPro" id="IPR018929">
    <property type="entry name" value="DUF2510"/>
</dbReference>
<accession>A0A7X1M9A4</accession>
<dbReference type="Pfam" id="PF10708">
    <property type="entry name" value="DUF2510"/>
    <property type="match status" value="1"/>
</dbReference>
<feature type="compositionally biased region" description="Low complexity" evidence="1">
    <location>
        <begin position="109"/>
        <end position="118"/>
    </location>
</feature>
<feature type="transmembrane region" description="Helical" evidence="2">
    <location>
        <begin position="82"/>
        <end position="102"/>
    </location>
</feature>
<evidence type="ECO:0000256" key="1">
    <source>
        <dbReference type="SAM" id="MobiDB-lite"/>
    </source>
</evidence>
<organism evidence="4 5">
    <name type="scientific">Streptomyces cupreus</name>
    <dbReference type="NCBI Taxonomy" id="2759956"/>
    <lineage>
        <taxon>Bacteria</taxon>
        <taxon>Bacillati</taxon>
        <taxon>Actinomycetota</taxon>
        <taxon>Actinomycetes</taxon>
        <taxon>Kitasatosporales</taxon>
        <taxon>Streptomycetaceae</taxon>
        <taxon>Streptomyces</taxon>
    </lineage>
</organism>
<protein>
    <submittedName>
        <fullName evidence="4">DUF2510 domain-containing protein</fullName>
    </submittedName>
</protein>
<keyword evidence="2" id="KW-1133">Transmembrane helix</keyword>
<dbReference type="Proteomes" id="UP000584670">
    <property type="component" value="Unassembled WGS sequence"/>
</dbReference>
<keyword evidence="5" id="KW-1185">Reference proteome</keyword>